<organism evidence="5 6">
    <name type="scientific">Parafannyhessea umbonata</name>
    <dbReference type="NCBI Taxonomy" id="604330"/>
    <lineage>
        <taxon>Bacteria</taxon>
        <taxon>Bacillati</taxon>
        <taxon>Actinomycetota</taxon>
        <taxon>Coriobacteriia</taxon>
        <taxon>Coriobacteriales</taxon>
        <taxon>Atopobiaceae</taxon>
        <taxon>Parafannyhessea</taxon>
    </lineage>
</organism>
<gene>
    <name evidence="5" type="ORF">SAMN04489857_1456</name>
</gene>
<dbReference type="Pfam" id="PF00392">
    <property type="entry name" value="GntR"/>
    <property type="match status" value="1"/>
</dbReference>
<dbReference type="PROSITE" id="PS50949">
    <property type="entry name" value="HTH_GNTR"/>
    <property type="match status" value="1"/>
</dbReference>
<dbReference type="GeneID" id="78500798"/>
<keyword evidence="3" id="KW-0804">Transcription</keyword>
<sequence>MQIVISNSSDKPIYEQVASQVRSLIMSGELVAGQQLPSIRALAAELRISAITTKRAYADLEAQGFICTVPGKGSYVAGDNLELLREERLRQVEASLAKAVEDARLAGIGKEELHEMLDLELEEERWAR</sequence>
<feature type="domain" description="HTH gntR-type" evidence="4">
    <location>
        <begin position="11"/>
        <end position="79"/>
    </location>
</feature>
<dbReference type="PANTHER" id="PTHR38445">
    <property type="entry name" value="HTH-TYPE TRANSCRIPTIONAL REPRESSOR YTRA"/>
    <property type="match status" value="1"/>
</dbReference>
<evidence type="ECO:0000313" key="5">
    <source>
        <dbReference type="EMBL" id="SDR86764.1"/>
    </source>
</evidence>
<evidence type="ECO:0000256" key="3">
    <source>
        <dbReference type="ARBA" id="ARBA00023163"/>
    </source>
</evidence>
<reference evidence="6" key="1">
    <citation type="submission" date="2016-10" db="EMBL/GenBank/DDBJ databases">
        <authorList>
            <person name="Varghese N."/>
            <person name="Submissions S."/>
        </authorList>
    </citation>
    <scope>NUCLEOTIDE SEQUENCE [LARGE SCALE GENOMIC DNA]</scope>
    <source>
        <strain evidence="6">DSM 22620</strain>
    </source>
</reference>
<evidence type="ECO:0000256" key="1">
    <source>
        <dbReference type="ARBA" id="ARBA00023015"/>
    </source>
</evidence>
<dbReference type="AlphaFoldDB" id="A0A1H1MIT7"/>
<dbReference type="RefSeq" id="WP_090863045.1">
    <property type="nucleotide sequence ID" value="NZ_LT629759.1"/>
</dbReference>
<name>A0A1H1MIT7_9ACTN</name>
<accession>A0A1H1MIT7</accession>
<protein>
    <submittedName>
        <fullName evidence="5">GntR family transcriptional regulator</fullName>
    </submittedName>
</protein>
<dbReference type="InterPro" id="IPR000524">
    <property type="entry name" value="Tscrpt_reg_HTH_GntR"/>
</dbReference>
<dbReference type="InterPro" id="IPR036390">
    <property type="entry name" value="WH_DNA-bd_sf"/>
</dbReference>
<evidence type="ECO:0000259" key="4">
    <source>
        <dbReference type="PROSITE" id="PS50949"/>
    </source>
</evidence>
<dbReference type="EMBL" id="LT629759">
    <property type="protein sequence ID" value="SDR86764.1"/>
    <property type="molecule type" value="Genomic_DNA"/>
</dbReference>
<dbReference type="CDD" id="cd07377">
    <property type="entry name" value="WHTH_GntR"/>
    <property type="match status" value="1"/>
</dbReference>
<dbReference type="Proteomes" id="UP000199480">
    <property type="component" value="Chromosome I"/>
</dbReference>
<evidence type="ECO:0000313" key="6">
    <source>
        <dbReference type="Proteomes" id="UP000199480"/>
    </source>
</evidence>
<dbReference type="GO" id="GO:0003700">
    <property type="term" value="F:DNA-binding transcription factor activity"/>
    <property type="evidence" value="ECO:0007669"/>
    <property type="project" value="InterPro"/>
</dbReference>
<dbReference type="SMART" id="SM00345">
    <property type="entry name" value="HTH_GNTR"/>
    <property type="match status" value="1"/>
</dbReference>
<dbReference type="PANTHER" id="PTHR38445:SF7">
    <property type="entry name" value="GNTR-FAMILY TRANSCRIPTIONAL REGULATOR"/>
    <property type="match status" value="1"/>
</dbReference>
<dbReference type="Gene3D" id="1.10.10.10">
    <property type="entry name" value="Winged helix-like DNA-binding domain superfamily/Winged helix DNA-binding domain"/>
    <property type="match status" value="1"/>
</dbReference>
<evidence type="ECO:0000256" key="2">
    <source>
        <dbReference type="ARBA" id="ARBA00023125"/>
    </source>
</evidence>
<dbReference type="OrthoDB" id="162505at2"/>
<dbReference type="InterPro" id="IPR036388">
    <property type="entry name" value="WH-like_DNA-bd_sf"/>
</dbReference>
<keyword evidence="1" id="KW-0805">Transcription regulation</keyword>
<keyword evidence="2" id="KW-0238">DNA-binding</keyword>
<dbReference type="SUPFAM" id="SSF46785">
    <property type="entry name" value="Winged helix' DNA-binding domain"/>
    <property type="match status" value="1"/>
</dbReference>
<proteinExistence type="predicted"/>
<dbReference type="GO" id="GO:0003677">
    <property type="term" value="F:DNA binding"/>
    <property type="evidence" value="ECO:0007669"/>
    <property type="project" value="UniProtKB-KW"/>
</dbReference>